<dbReference type="PANTHER" id="PTHR38477:SF1">
    <property type="entry name" value="MUREIN L,D-TRANSPEPTIDASE CATALYTIC DOMAIN FAMILY PROTEIN"/>
    <property type="match status" value="1"/>
</dbReference>
<dbReference type="Pfam" id="PF13645">
    <property type="entry name" value="YkuD_2"/>
    <property type="match status" value="1"/>
</dbReference>
<gene>
    <name evidence="1" type="ORF">ACFYG5_02045</name>
</gene>
<dbReference type="InterPro" id="IPR032676">
    <property type="entry name" value="YkuD_2"/>
</dbReference>
<evidence type="ECO:0000313" key="1">
    <source>
        <dbReference type="EMBL" id="XIA18948.1"/>
    </source>
</evidence>
<name>A0AB74UQ78_9GAMM</name>
<protein>
    <submittedName>
        <fullName evidence="1">Murein L,D-transpeptidase catalytic domain-containing protein</fullName>
    </submittedName>
</protein>
<dbReference type="AlphaFoldDB" id="A0AB74UQ78"/>
<dbReference type="RefSeq" id="WP_395119864.1">
    <property type="nucleotide sequence ID" value="NZ_CP170721.1"/>
</dbReference>
<dbReference type="EMBL" id="CP170721">
    <property type="protein sequence ID" value="XIA18948.1"/>
    <property type="molecule type" value="Genomic_DNA"/>
</dbReference>
<reference evidence="1" key="1">
    <citation type="submission" date="2024-10" db="EMBL/GenBank/DDBJ databases">
        <authorList>
            <person name="Lesea H.P."/>
            <person name="Kuehl J.V."/>
            <person name="Chandonia J.-M."/>
        </authorList>
    </citation>
    <scope>NUCLEOTIDE SEQUENCE</scope>
    <source>
        <strain evidence="1">FW102-FHT14D07</strain>
    </source>
</reference>
<proteinExistence type="predicted"/>
<sequence>MITNTPPLPPHSAIGRAVTASICTTGHAPKRLLLADMTLPSTRRRFWVLDLSDPKHPLVEAATRVAHGAGSDPQKTGLPIRFSDTPNSGTTSLGLYRVAEPYNMAKHGKAYRLDGLSPTDAHARERGVVLHPADYVSQTGLVGRSLGCPALNPAVFTQLDRAGDLEGSLLWIDAGAATPVPSCAAASAWTVQAAQAIAQSTAIWGPKPLPACSPGDRHDA</sequence>
<organism evidence="1">
    <name type="scientific">Rhodanobacter sp. FW102-FHT14D07</name>
    <dbReference type="NCBI Taxonomy" id="3351462"/>
    <lineage>
        <taxon>Bacteria</taxon>
        <taxon>Pseudomonadati</taxon>
        <taxon>Pseudomonadota</taxon>
        <taxon>Gammaproteobacteria</taxon>
        <taxon>Lysobacterales</taxon>
        <taxon>Rhodanobacteraceae</taxon>
        <taxon>Rhodanobacter</taxon>
    </lineage>
</organism>
<dbReference type="PANTHER" id="PTHR38477">
    <property type="entry name" value="HYPOTHETICAL EXPORTED PROTEIN"/>
    <property type="match status" value="1"/>
</dbReference>
<accession>A0AB74UQ78</accession>